<gene>
    <name evidence="2" type="ORF">LTR62_007263</name>
</gene>
<evidence type="ECO:0000313" key="3">
    <source>
        <dbReference type="Proteomes" id="UP001310890"/>
    </source>
</evidence>
<dbReference type="AlphaFoldDB" id="A0AAN7TAS5"/>
<accession>A0AAN7TAS5</accession>
<organism evidence="2 3">
    <name type="scientific">Meristemomyces frigidus</name>
    <dbReference type="NCBI Taxonomy" id="1508187"/>
    <lineage>
        <taxon>Eukaryota</taxon>
        <taxon>Fungi</taxon>
        <taxon>Dikarya</taxon>
        <taxon>Ascomycota</taxon>
        <taxon>Pezizomycotina</taxon>
        <taxon>Dothideomycetes</taxon>
        <taxon>Dothideomycetidae</taxon>
        <taxon>Mycosphaerellales</taxon>
        <taxon>Teratosphaeriaceae</taxon>
        <taxon>Meristemomyces</taxon>
    </lineage>
</organism>
<dbReference type="EMBL" id="JAVRRL010000069">
    <property type="protein sequence ID" value="KAK5109178.1"/>
    <property type="molecule type" value="Genomic_DNA"/>
</dbReference>
<proteinExistence type="predicted"/>
<evidence type="ECO:0000256" key="1">
    <source>
        <dbReference type="SAM" id="MobiDB-lite"/>
    </source>
</evidence>
<reference evidence="2" key="1">
    <citation type="submission" date="2023-08" db="EMBL/GenBank/DDBJ databases">
        <title>Black Yeasts Isolated from many extreme environments.</title>
        <authorList>
            <person name="Coleine C."/>
            <person name="Stajich J.E."/>
            <person name="Selbmann L."/>
        </authorList>
    </citation>
    <scope>NUCLEOTIDE SEQUENCE</scope>
    <source>
        <strain evidence="2">CCFEE 5401</strain>
    </source>
</reference>
<sequence length="92" mass="10898">MGSSKRIGELDLITEPTIPIKRRKIDSEYSTNPYTIKERKRQEKRSKDSLTNEHELNRGKLNTKICRLFAKHKNTDEFLALSPDAQKLRKRW</sequence>
<feature type="region of interest" description="Disordered" evidence="1">
    <location>
        <begin position="25"/>
        <end position="56"/>
    </location>
</feature>
<evidence type="ECO:0000313" key="2">
    <source>
        <dbReference type="EMBL" id="KAK5109178.1"/>
    </source>
</evidence>
<dbReference type="Proteomes" id="UP001310890">
    <property type="component" value="Unassembled WGS sequence"/>
</dbReference>
<comment type="caution">
    <text evidence="2">The sequence shown here is derived from an EMBL/GenBank/DDBJ whole genome shotgun (WGS) entry which is preliminary data.</text>
</comment>
<protein>
    <submittedName>
        <fullName evidence="2">Uncharacterized protein</fullName>
    </submittedName>
</protein>
<feature type="compositionally biased region" description="Basic and acidic residues" evidence="1">
    <location>
        <begin position="36"/>
        <end position="56"/>
    </location>
</feature>
<name>A0AAN7TAS5_9PEZI</name>